<keyword evidence="2 3" id="KW-0040">ANK repeat</keyword>
<evidence type="ECO:0000256" key="2">
    <source>
        <dbReference type="ARBA" id="ARBA00023043"/>
    </source>
</evidence>
<dbReference type="InterPro" id="IPR036770">
    <property type="entry name" value="Ankyrin_rpt-contain_sf"/>
</dbReference>
<dbReference type="PaxDb" id="121845-A0A1S3DFY1"/>
<dbReference type="PROSITE" id="PS50088">
    <property type="entry name" value="ANK_REPEAT"/>
    <property type="match status" value="9"/>
</dbReference>
<evidence type="ECO:0000256" key="1">
    <source>
        <dbReference type="ARBA" id="ARBA00022737"/>
    </source>
</evidence>
<dbReference type="PRINTS" id="PR01415">
    <property type="entry name" value="ANKYRIN"/>
</dbReference>
<dbReference type="SUPFAM" id="SSF48403">
    <property type="entry name" value="Ankyrin repeat"/>
    <property type="match status" value="2"/>
</dbReference>
<keyword evidence="1" id="KW-0677">Repeat</keyword>
<feature type="repeat" description="ANK" evidence="3">
    <location>
        <begin position="91"/>
        <end position="123"/>
    </location>
</feature>
<dbReference type="Pfam" id="PF12796">
    <property type="entry name" value="Ank_2"/>
    <property type="match status" value="4"/>
</dbReference>
<dbReference type="SMART" id="SM00248">
    <property type="entry name" value="ANK"/>
    <property type="match status" value="14"/>
</dbReference>
<dbReference type="GO" id="GO:0005737">
    <property type="term" value="C:cytoplasm"/>
    <property type="evidence" value="ECO:0007669"/>
    <property type="project" value="TreeGrafter"/>
</dbReference>
<dbReference type="PANTHER" id="PTHR24198">
    <property type="entry name" value="ANKYRIN REPEAT AND PROTEIN KINASE DOMAIN-CONTAINING PROTEIN"/>
    <property type="match status" value="1"/>
</dbReference>
<name>A0A1S3DFY1_DIACI</name>
<feature type="repeat" description="ANK" evidence="3">
    <location>
        <begin position="519"/>
        <end position="551"/>
    </location>
</feature>
<evidence type="ECO:0000313" key="4">
    <source>
        <dbReference type="Proteomes" id="UP000079169"/>
    </source>
</evidence>
<dbReference type="KEGG" id="dci:103516983"/>
<feature type="repeat" description="ANK" evidence="3">
    <location>
        <begin position="346"/>
        <end position="378"/>
    </location>
</feature>
<organism evidence="4 5">
    <name type="scientific">Diaphorina citri</name>
    <name type="common">Asian citrus psyllid</name>
    <dbReference type="NCBI Taxonomy" id="121845"/>
    <lineage>
        <taxon>Eukaryota</taxon>
        <taxon>Metazoa</taxon>
        <taxon>Ecdysozoa</taxon>
        <taxon>Arthropoda</taxon>
        <taxon>Hexapoda</taxon>
        <taxon>Insecta</taxon>
        <taxon>Pterygota</taxon>
        <taxon>Neoptera</taxon>
        <taxon>Paraneoptera</taxon>
        <taxon>Hemiptera</taxon>
        <taxon>Sternorrhyncha</taxon>
        <taxon>Psylloidea</taxon>
        <taxon>Psyllidae</taxon>
        <taxon>Diaphorininae</taxon>
        <taxon>Diaphorina</taxon>
    </lineage>
</organism>
<dbReference type="PANTHER" id="PTHR24198:SF165">
    <property type="entry name" value="ANKYRIN REPEAT-CONTAINING PROTEIN-RELATED"/>
    <property type="match status" value="1"/>
</dbReference>
<dbReference type="AlphaFoldDB" id="A0A1S3DFY1"/>
<gene>
    <name evidence="5" type="primary">LOC103516983</name>
</gene>
<dbReference type="RefSeq" id="XP_008480201.1">
    <property type="nucleotide sequence ID" value="XM_008481979.3"/>
</dbReference>
<dbReference type="GeneID" id="103516983"/>
<reference evidence="5" key="1">
    <citation type="submission" date="2025-08" db="UniProtKB">
        <authorList>
            <consortium name="RefSeq"/>
        </authorList>
    </citation>
    <scope>IDENTIFICATION</scope>
</reference>
<dbReference type="PROSITE" id="PS50297">
    <property type="entry name" value="ANK_REP_REGION"/>
    <property type="match status" value="7"/>
</dbReference>
<feature type="repeat" description="ANK" evidence="3">
    <location>
        <begin position="164"/>
        <end position="196"/>
    </location>
</feature>
<feature type="repeat" description="ANK" evidence="3">
    <location>
        <begin position="552"/>
        <end position="585"/>
    </location>
</feature>
<sequence length="679" mass="76666">MFSEEDAFGYFLQGIINSSSAKSVELTLLCSAVWDNKIREVEFLLSTGDHDVNEKLQDGRTALYMAILQGLYKMVTLLIHHGANVNDRDEKGYTPLHLACYLGNKNIVKFLLSKKADVRAKCSMMVTPILAVSANMSEDSTDTNEIISMLIENGANVREKMPFTDFSPLHFAVVKKNLSVVELLIKCKADTNLIVKVNQEPLLFFAIESNSVKIVEAFLNSKNFDVSISDGDLNSLLHKACHVGNLQIVQMLVKRKFDINAQNRYFLPPMFFAIGMGRKHTHVAEYLLQQDSINVNLPIKRPNLLLDTVMSLKDPKVMSQTQIKRLDQIIKRIIDRTENINAEGDDMITPLLFAAKHCDLQSAKYLIQKGANVNLTETQKAFISDARSSDFCFRSALQYACKHKNNIEMVKLLLLHGADVNDTSNKPKQKPLAVAIQSGDFQIVKELQNYGAQIDKENYLKNKEAARIAHSTTELEERKKINDLLKLNLDFLKNVRSNKYDEVKKNIEDGACVNVSSERRGSALIYVAWKGYEEIVDLLLDNGADVNFKSATGFTALHMACRFHSNDNIVRKLLHHGAYYDMKDGKTGKTPLKHAEAGKNRDIIDLLHLIDNLFASVTNPYDPNVYHRIELMNSAKQLGLVHVFEIMKVVKNYAGETLIGVARKMNYSFLERLEEVLTE</sequence>
<proteinExistence type="predicted"/>
<dbReference type="Proteomes" id="UP000079169">
    <property type="component" value="Unplaced"/>
</dbReference>
<feature type="repeat" description="ANK" evidence="3">
    <location>
        <begin position="232"/>
        <end position="264"/>
    </location>
</feature>
<protein>
    <submittedName>
        <fullName evidence="5">Ankyrin-3</fullName>
    </submittedName>
</protein>
<keyword evidence="4" id="KW-1185">Reference proteome</keyword>
<evidence type="ECO:0000313" key="5">
    <source>
        <dbReference type="RefSeq" id="XP_008480201.1"/>
    </source>
</evidence>
<feature type="repeat" description="ANK" evidence="3">
    <location>
        <begin position="427"/>
        <end position="459"/>
    </location>
</feature>
<accession>A0A1S3DFY1</accession>
<feature type="repeat" description="ANK" evidence="3">
    <location>
        <begin position="392"/>
        <end position="425"/>
    </location>
</feature>
<dbReference type="InterPro" id="IPR002110">
    <property type="entry name" value="Ankyrin_rpt"/>
</dbReference>
<feature type="repeat" description="ANK" evidence="3">
    <location>
        <begin position="58"/>
        <end position="90"/>
    </location>
</feature>
<dbReference type="Pfam" id="PF00023">
    <property type="entry name" value="Ank"/>
    <property type="match status" value="2"/>
</dbReference>
<evidence type="ECO:0000256" key="3">
    <source>
        <dbReference type="PROSITE-ProRule" id="PRU00023"/>
    </source>
</evidence>
<dbReference type="Gene3D" id="1.25.40.20">
    <property type="entry name" value="Ankyrin repeat-containing domain"/>
    <property type="match status" value="4"/>
</dbReference>
<dbReference type="STRING" id="121845.A0A1S3DFY1"/>